<name>A0A1G9AZA9_9GAMM</name>
<gene>
    <name evidence="7" type="ORF">SAMN04488540_1266</name>
</gene>
<feature type="transmembrane region" description="Helical" evidence="5">
    <location>
        <begin position="64"/>
        <end position="92"/>
    </location>
</feature>
<evidence type="ECO:0000256" key="5">
    <source>
        <dbReference type="RuleBase" id="RU363032"/>
    </source>
</evidence>
<keyword evidence="4 5" id="KW-0472">Membrane</keyword>
<feature type="transmembrane region" description="Helical" evidence="5">
    <location>
        <begin position="104"/>
        <end position="131"/>
    </location>
</feature>
<dbReference type="PROSITE" id="PS50928">
    <property type="entry name" value="ABC_TM1"/>
    <property type="match status" value="1"/>
</dbReference>
<evidence type="ECO:0000313" key="7">
    <source>
        <dbReference type="EMBL" id="SDK32573.1"/>
    </source>
</evidence>
<dbReference type="Gene3D" id="1.10.3720.10">
    <property type="entry name" value="MetI-like"/>
    <property type="match status" value="1"/>
</dbReference>
<keyword evidence="8" id="KW-1185">Reference proteome</keyword>
<dbReference type="InterPro" id="IPR035906">
    <property type="entry name" value="MetI-like_sf"/>
</dbReference>
<dbReference type="SUPFAM" id="SSF161098">
    <property type="entry name" value="MetI-like"/>
    <property type="match status" value="1"/>
</dbReference>
<comment type="subcellular location">
    <subcellularLocation>
        <location evidence="1 5">Cell membrane</location>
        <topology evidence="1 5">Multi-pass membrane protein</topology>
    </subcellularLocation>
</comment>
<dbReference type="RefSeq" id="WP_176819393.1">
    <property type="nucleotide sequence ID" value="NZ_FNEM01000026.1"/>
</dbReference>
<protein>
    <submittedName>
        <fullName evidence="7">Phosphate ABC transporter membrane protein 2, PhoT family</fullName>
    </submittedName>
</protein>
<dbReference type="InterPro" id="IPR000515">
    <property type="entry name" value="MetI-like"/>
</dbReference>
<dbReference type="Proteomes" id="UP000199527">
    <property type="component" value="Unassembled WGS sequence"/>
</dbReference>
<evidence type="ECO:0000256" key="2">
    <source>
        <dbReference type="ARBA" id="ARBA00022692"/>
    </source>
</evidence>
<reference evidence="8" key="1">
    <citation type="submission" date="2016-10" db="EMBL/GenBank/DDBJ databases">
        <authorList>
            <person name="Varghese N."/>
            <person name="Submissions S."/>
        </authorList>
    </citation>
    <scope>NUCLEOTIDE SEQUENCE [LARGE SCALE GENOMIC DNA]</scope>
    <source>
        <strain evidence="8">DSM 23317</strain>
    </source>
</reference>
<feature type="domain" description="ABC transmembrane type-1" evidence="6">
    <location>
        <begin position="68"/>
        <end position="278"/>
    </location>
</feature>
<accession>A0A1G9AZA9</accession>
<evidence type="ECO:0000259" key="6">
    <source>
        <dbReference type="PROSITE" id="PS50928"/>
    </source>
</evidence>
<feature type="transmembrane region" description="Helical" evidence="5">
    <location>
        <begin position="216"/>
        <end position="237"/>
    </location>
</feature>
<evidence type="ECO:0000313" key="8">
    <source>
        <dbReference type="Proteomes" id="UP000199527"/>
    </source>
</evidence>
<dbReference type="PANTHER" id="PTHR43470">
    <property type="entry name" value="PHOSPHATE TRANSPORT SYSTEM PERMEASE PROTEIN PSTA-RELATED"/>
    <property type="match status" value="1"/>
</dbReference>
<proteinExistence type="inferred from homology"/>
<dbReference type="EMBL" id="FNEM01000026">
    <property type="protein sequence ID" value="SDK32573.1"/>
    <property type="molecule type" value="Genomic_DNA"/>
</dbReference>
<evidence type="ECO:0000256" key="3">
    <source>
        <dbReference type="ARBA" id="ARBA00022989"/>
    </source>
</evidence>
<keyword evidence="5" id="KW-0813">Transport</keyword>
<dbReference type="GO" id="GO:0055085">
    <property type="term" value="P:transmembrane transport"/>
    <property type="evidence" value="ECO:0007669"/>
    <property type="project" value="InterPro"/>
</dbReference>
<dbReference type="AlphaFoldDB" id="A0A1G9AZA9"/>
<feature type="transmembrane region" description="Helical" evidence="5">
    <location>
        <begin position="143"/>
        <end position="160"/>
    </location>
</feature>
<dbReference type="GO" id="GO:0005886">
    <property type="term" value="C:plasma membrane"/>
    <property type="evidence" value="ECO:0007669"/>
    <property type="project" value="UniProtKB-SubCell"/>
</dbReference>
<feature type="transmembrane region" description="Helical" evidence="5">
    <location>
        <begin position="257"/>
        <end position="281"/>
    </location>
</feature>
<evidence type="ECO:0000256" key="1">
    <source>
        <dbReference type="ARBA" id="ARBA00004651"/>
    </source>
</evidence>
<organism evidence="7 8">
    <name type="scientific">Ferrimonas sediminum</name>
    <dbReference type="NCBI Taxonomy" id="718193"/>
    <lineage>
        <taxon>Bacteria</taxon>
        <taxon>Pseudomonadati</taxon>
        <taxon>Pseudomonadota</taxon>
        <taxon>Gammaproteobacteria</taxon>
        <taxon>Alteromonadales</taxon>
        <taxon>Ferrimonadaceae</taxon>
        <taxon>Ferrimonas</taxon>
    </lineage>
</organism>
<sequence length="303" mass="31962">MSERKSTLMAGWALLATSVVMTAVMVLLGYVVLSGAAAMGSTLFVGDAPLWPALSGQTPVWGGIWPACVGSLTVVVLSLLLALVPGIGTGVWMATVVDSRLSRCLGVAVDVLAGVPSILMGLFGFTLILFLRQWYFPAANTSLLLAAACLAMLIIPYLAVSTRTALQSLPPQLRQTALSLGMSESQTCRHVLLPQARGGIMAGILLAIGRAAEDTAVIMLTGAVVNAGLPGGLLQRFEALPFSIFYLSAQYQSQQELTMAFGAALTLMLLTATLFAVAGGLQRAACRRRWGDLNQEVIHDRRD</sequence>
<dbReference type="Pfam" id="PF00528">
    <property type="entry name" value="BPD_transp_1"/>
    <property type="match status" value="1"/>
</dbReference>
<dbReference type="PANTHER" id="PTHR43470:SF3">
    <property type="entry name" value="PHOSPHATE TRANSPORT SYSTEM PERMEASE PROTEIN PSTA-RELATED"/>
    <property type="match status" value="1"/>
</dbReference>
<keyword evidence="2 5" id="KW-0812">Transmembrane</keyword>
<feature type="transmembrane region" description="Helical" evidence="5">
    <location>
        <begin position="12"/>
        <end position="44"/>
    </location>
</feature>
<comment type="similarity">
    <text evidence="5">Belongs to the binding-protein-dependent transport system permease family.</text>
</comment>
<keyword evidence="3 5" id="KW-1133">Transmembrane helix</keyword>
<dbReference type="CDD" id="cd06261">
    <property type="entry name" value="TM_PBP2"/>
    <property type="match status" value="1"/>
</dbReference>
<evidence type="ECO:0000256" key="4">
    <source>
        <dbReference type="ARBA" id="ARBA00023136"/>
    </source>
</evidence>